<dbReference type="RefSeq" id="WP_339094812.1">
    <property type="nucleotide sequence ID" value="NZ_CP149782.1"/>
</dbReference>
<keyword evidence="10" id="KW-0413">Isomerase</keyword>
<keyword evidence="3 11" id="KW-0479">Metal-binding</keyword>
<dbReference type="GO" id="GO:0016787">
    <property type="term" value="F:hydrolase activity"/>
    <property type="evidence" value="ECO:0007669"/>
    <property type="project" value="UniProtKB-KW"/>
</dbReference>
<keyword evidence="2 11" id="KW-0235">DNA replication</keyword>
<dbReference type="InterPro" id="IPR040498">
    <property type="entry name" value="PriA_CRR"/>
</dbReference>
<dbReference type="AlphaFoldDB" id="A0AAU6Q0P0"/>
<dbReference type="GO" id="GO:0006270">
    <property type="term" value="P:DNA replication initiation"/>
    <property type="evidence" value="ECO:0007669"/>
    <property type="project" value="TreeGrafter"/>
</dbReference>
<feature type="binding site" evidence="11">
    <location>
        <position position="685"/>
    </location>
    <ligand>
        <name>Zn(2+)</name>
        <dbReference type="ChEBI" id="CHEBI:29105"/>
        <label>1</label>
    </ligand>
</feature>
<evidence type="ECO:0000256" key="8">
    <source>
        <dbReference type="ARBA" id="ARBA00022840"/>
    </source>
</evidence>
<dbReference type="HAMAP" id="MF_00983">
    <property type="entry name" value="PriA"/>
    <property type="match status" value="1"/>
</dbReference>
<evidence type="ECO:0000259" key="12">
    <source>
        <dbReference type="Pfam" id="PF17764"/>
    </source>
</evidence>
<feature type="domain" description="Primosomal protein N C-terminal" evidence="13">
    <location>
        <begin position="830"/>
        <end position="919"/>
    </location>
</feature>
<comment type="function">
    <text evidence="11">Initiates the restart of stalled replication forks, which reloads the replicative helicase on sites other than the origin of replication. Recognizes and binds to abandoned replication forks and remodels them to uncover a helicase loading site. Promotes assembly of the primosome at these replication forks.</text>
</comment>
<dbReference type="InterPro" id="IPR042115">
    <property type="entry name" value="PriA_3primeBD_sf"/>
</dbReference>
<dbReference type="NCBIfam" id="TIGR00595">
    <property type="entry name" value="priA"/>
    <property type="match status" value="1"/>
</dbReference>
<comment type="similarity">
    <text evidence="11">Belongs to the helicase family. PriA subfamily.</text>
</comment>
<dbReference type="InterPro" id="IPR005259">
    <property type="entry name" value="PriA"/>
</dbReference>
<dbReference type="GO" id="GO:0043138">
    <property type="term" value="F:3'-5' DNA helicase activity"/>
    <property type="evidence" value="ECO:0007669"/>
    <property type="project" value="TreeGrafter"/>
</dbReference>
<evidence type="ECO:0000256" key="3">
    <source>
        <dbReference type="ARBA" id="ARBA00022723"/>
    </source>
</evidence>
<feature type="binding site" evidence="11">
    <location>
        <position position="654"/>
    </location>
    <ligand>
        <name>Zn(2+)</name>
        <dbReference type="ChEBI" id="CHEBI:29105"/>
        <label>2</label>
    </ligand>
</feature>
<dbReference type="GO" id="GO:1990077">
    <property type="term" value="C:primosome complex"/>
    <property type="evidence" value="ECO:0007669"/>
    <property type="project" value="UniProtKB-UniRule"/>
</dbReference>
<gene>
    <name evidence="11 15" type="primary">priA</name>
    <name evidence="15" type="ORF">WDJ50_10355</name>
</gene>
<dbReference type="Pfam" id="PF18319">
    <property type="entry name" value="Zn_ribbon_PriA"/>
    <property type="match status" value="1"/>
</dbReference>
<proteinExistence type="inferred from homology"/>
<dbReference type="Gene3D" id="3.40.1440.60">
    <property type="entry name" value="PriA, 3(prime) DNA-binding domain"/>
    <property type="match status" value="1"/>
</dbReference>
<feature type="domain" description="Primosomal protein N' 3' DNA-binding" evidence="12">
    <location>
        <begin position="32"/>
        <end position="116"/>
    </location>
</feature>
<keyword evidence="9 11" id="KW-0238">DNA-binding</keyword>
<comment type="subunit">
    <text evidence="11">Component of the replication restart primosome.</text>
</comment>
<dbReference type="GO" id="GO:0003677">
    <property type="term" value="F:DNA binding"/>
    <property type="evidence" value="ECO:0007669"/>
    <property type="project" value="UniProtKB-UniRule"/>
</dbReference>
<keyword evidence="6" id="KW-0347">Helicase</keyword>
<evidence type="ECO:0000259" key="14">
    <source>
        <dbReference type="Pfam" id="PF18319"/>
    </source>
</evidence>
<evidence type="ECO:0000256" key="6">
    <source>
        <dbReference type="ARBA" id="ARBA00022806"/>
    </source>
</evidence>
<dbReference type="GO" id="GO:0006310">
    <property type="term" value="P:DNA recombination"/>
    <property type="evidence" value="ECO:0007669"/>
    <property type="project" value="InterPro"/>
</dbReference>
<keyword evidence="1 11" id="KW-0639">Primosome</keyword>
<dbReference type="InterPro" id="IPR041222">
    <property type="entry name" value="PriA_3primeBD"/>
</dbReference>
<evidence type="ECO:0000259" key="13">
    <source>
        <dbReference type="Pfam" id="PF18074"/>
    </source>
</evidence>
<dbReference type="GO" id="GO:0006302">
    <property type="term" value="P:double-strand break repair"/>
    <property type="evidence" value="ECO:0007669"/>
    <property type="project" value="InterPro"/>
</dbReference>
<dbReference type="EMBL" id="CP149782">
    <property type="protein sequence ID" value="WYF43813.1"/>
    <property type="molecule type" value="Genomic_DNA"/>
</dbReference>
<evidence type="ECO:0000256" key="7">
    <source>
        <dbReference type="ARBA" id="ARBA00022833"/>
    </source>
</evidence>
<keyword evidence="8 11" id="KW-0067">ATP-binding</keyword>
<keyword evidence="5" id="KW-0378">Hydrolase</keyword>
<name>A0AAU6Q0P0_9DEIO</name>
<evidence type="ECO:0000256" key="5">
    <source>
        <dbReference type="ARBA" id="ARBA00022801"/>
    </source>
</evidence>
<evidence type="ECO:0000256" key="9">
    <source>
        <dbReference type="ARBA" id="ARBA00023125"/>
    </source>
</evidence>
<dbReference type="PANTHER" id="PTHR30580:SF0">
    <property type="entry name" value="PRIMOSOMAL PROTEIN N"/>
    <property type="match status" value="1"/>
</dbReference>
<comment type="caution">
    <text evidence="11">As this protein does not have any detectable helicase domains, it probably does not have helicase activity.</text>
</comment>
<dbReference type="Pfam" id="PF18074">
    <property type="entry name" value="PriA_C"/>
    <property type="match status" value="1"/>
</dbReference>
<dbReference type="Gene3D" id="3.40.50.300">
    <property type="entry name" value="P-loop containing nucleotide triphosphate hydrolases"/>
    <property type="match status" value="1"/>
</dbReference>
<sequence length="922" mass="98586">MTLWTDPPAPPSRAEEEKAVQHVAAPTDQTWQVCLPLPIAALDFAAPHGYSGSGAAPLGCRVVVPWRGGELKVGLVVGVGSGAGRHRLREAIAVLDTAPWVNPDTVRGLMDWAAAAHLPPGLLWDDLLGVGWELSHLHEVRAVAGADLAPYGEAVPGAEWSRADLYPPALLDAVREQGLLDERFSPLEVQVSRIEAAPLENVPPAARSQVMVAAQDWGRADPALSCPPHWQAVEGAALTAKQQAAWAWLRDQGPQASLKAWASGAGVGLEVVKKVVTAGGAQETPVPVPPPPAWAWLRRHGPVTSPAAWAAAAGVRPAEVRRLMEGGAADYIFVPVTPPAAWAWLREHGPTETLSAWAAGAGITAAAASGLLAKGWAIQKTGPAPAPDLPAARVWQGPPLEELTPLSADLLPETEAWRLHGGRPAERFAALAPRLARLLSQGRGVLVLAPDHATLRRAWEGLSGLALLCGTRAALLSGQLSPRQREEVWRQLRSGEVRLVVGSSLALTAPVDRLALVVVLEEGSDAHKLLSGSRAFMPDLAARVAQASGAALGLVGSVPAVESVPLPGLVLPPPRVRLHVVDYANPPQQPELGPLSSVHLTPGDLGYPLSHDLSRLLRQVQERGRQAALLAPRRGYSALLRCPRCEHTPQCPNCDVALRFHQETRQLTCHQCGHKQPVPDRCDECGEHMWKARGPGTEWIAAEVQKLLPGFPVFRLDKDRQDDLTPLQEGAAGVVVGTQLLLSQPCPPNLALIGVTLADTWLGVSDFRASERYHRLLRQLAEWHPSRAPLLVVQTFQGDHPALKVLETGRDALAYPAAEEKVRAELFYPPHARLAQVEVAARDRDRAKMAAQAIADALHGAGATAPEVLGPAPAAVARVRGAYVYQLLLRARSDARLAQLLAVLDTRSWSARVRVDVNPRSN</sequence>
<protein>
    <recommendedName>
        <fullName evidence="11">Probable replication restart protein PriA</fullName>
    </recommendedName>
    <alternativeName>
        <fullName evidence="11">Putative ATP-dependent DNA helicase PriA</fullName>
    </alternativeName>
</protein>
<dbReference type="Pfam" id="PF17764">
    <property type="entry name" value="PriA_3primeBD"/>
    <property type="match status" value="1"/>
</dbReference>
<dbReference type="GO" id="GO:0008270">
    <property type="term" value="F:zinc ion binding"/>
    <property type="evidence" value="ECO:0007669"/>
    <property type="project" value="UniProtKB-UniRule"/>
</dbReference>
<keyword evidence="4 11" id="KW-0547">Nucleotide-binding</keyword>
<feature type="binding site" evidence="11">
    <location>
        <position position="669"/>
    </location>
    <ligand>
        <name>Zn(2+)</name>
        <dbReference type="ChEBI" id="CHEBI:29105"/>
        <label>2</label>
    </ligand>
</feature>
<feature type="binding site" evidence="11">
    <location>
        <position position="682"/>
    </location>
    <ligand>
        <name>Zn(2+)</name>
        <dbReference type="ChEBI" id="CHEBI:29105"/>
        <label>1</label>
    </ligand>
</feature>
<evidence type="ECO:0000256" key="4">
    <source>
        <dbReference type="ARBA" id="ARBA00022741"/>
    </source>
</evidence>
<evidence type="ECO:0000256" key="11">
    <source>
        <dbReference type="HAMAP-Rule" id="MF_00983"/>
    </source>
</evidence>
<dbReference type="InterPro" id="IPR041236">
    <property type="entry name" value="PriA_C"/>
</dbReference>
<evidence type="ECO:0000256" key="2">
    <source>
        <dbReference type="ARBA" id="ARBA00022705"/>
    </source>
</evidence>
<dbReference type="InterPro" id="IPR027417">
    <property type="entry name" value="P-loop_NTPase"/>
</dbReference>
<reference evidence="15" key="1">
    <citation type="submission" date="2024-03" db="EMBL/GenBank/DDBJ databases">
        <title>Deinococcus weizhi sp. nov., isolated from human skin.</title>
        <authorList>
            <person name="Wei Z."/>
            <person name="Tian F."/>
            <person name="Yang C."/>
            <person name="Xin L.T."/>
            <person name="Wen Z.J."/>
            <person name="Lan K.C."/>
            <person name="Yu L."/>
            <person name="Zhe W."/>
            <person name="Dan F.D."/>
            <person name="Jun W."/>
            <person name="Rui Z."/>
            <person name="Yong X.J."/>
            <person name="Ting Y."/>
            <person name="Wei X."/>
            <person name="Xu Z.G."/>
            <person name="Xin Z."/>
            <person name="Dong F.G."/>
            <person name="Ni X.M."/>
            <person name="Zheng M.G."/>
            <person name="Chun Y."/>
            <person name="Qian W.X."/>
        </authorList>
    </citation>
    <scope>NUCLEOTIDE SEQUENCE</scope>
    <source>
        <strain evidence="15">VB142</strain>
    </source>
</reference>
<dbReference type="GO" id="GO:0005524">
    <property type="term" value="F:ATP binding"/>
    <property type="evidence" value="ECO:0007669"/>
    <property type="project" value="UniProtKB-UniRule"/>
</dbReference>
<feature type="binding site" evidence="11">
    <location>
        <position position="672"/>
    </location>
    <ligand>
        <name>Zn(2+)</name>
        <dbReference type="ChEBI" id="CHEBI:29105"/>
        <label>2</label>
    </ligand>
</feature>
<dbReference type="PANTHER" id="PTHR30580">
    <property type="entry name" value="PRIMOSOMAL PROTEIN N"/>
    <property type="match status" value="1"/>
</dbReference>
<comment type="cofactor">
    <cofactor evidence="11">
        <name>Zn(2+)</name>
        <dbReference type="ChEBI" id="CHEBI:29105"/>
    </cofactor>
    <text evidence="11">Binds 2 zinc ions per subunit.</text>
</comment>
<dbReference type="SUPFAM" id="SSF52540">
    <property type="entry name" value="P-loop containing nucleoside triphosphate hydrolases"/>
    <property type="match status" value="1"/>
</dbReference>
<dbReference type="GO" id="GO:0006269">
    <property type="term" value="P:DNA replication, synthesis of primer"/>
    <property type="evidence" value="ECO:0007669"/>
    <property type="project" value="UniProtKB-KW"/>
</dbReference>
<evidence type="ECO:0000256" key="1">
    <source>
        <dbReference type="ARBA" id="ARBA00022515"/>
    </source>
</evidence>
<feature type="binding site" evidence="11">
    <location>
        <position position="651"/>
    </location>
    <ligand>
        <name>Zn(2+)</name>
        <dbReference type="ChEBI" id="CHEBI:29105"/>
        <label>2</label>
    </ligand>
</feature>
<feature type="binding site" evidence="11">
    <location>
        <position position="642"/>
    </location>
    <ligand>
        <name>Zn(2+)</name>
        <dbReference type="ChEBI" id="CHEBI:29105"/>
        <label>1</label>
    </ligand>
</feature>
<feature type="domain" description="PriA DNA helicase Cys-rich region (CRR)" evidence="14">
    <location>
        <begin position="651"/>
        <end position="677"/>
    </location>
</feature>
<accession>A0AAU6Q0P0</accession>
<evidence type="ECO:0000256" key="10">
    <source>
        <dbReference type="ARBA" id="ARBA00023235"/>
    </source>
</evidence>
<evidence type="ECO:0000313" key="15">
    <source>
        <dbReference type="EMBL" id="WYF43813.1"/>
    </source>
</evidence>
<feature type="binding site" evidence="11">
    <location>
        <position position="645"/>
    </location>
    <ligand>
        <name>Zn(2+)</name>
        <dbReference type="ChEBI" id="CHEBI:29105"/>
        <label>1</label>
    </ligand>
</feature>
<organism evidence="15">
    <name type="scientific">Deinococcus sp. VB142</name>
    <dbReference type="NCBI Taxonomy" id="3112952"/>
    <lineage>
        <taxon>Bacteria</taxon>
        <taxon>Thermotogati</taxon>
        <taxon>Deinococcota</taxon>
        <taxon>Deinococci</taxon>
        <taxon>Deinococcales</taxon>
        <taxon>Deinococcaceae</taxon>
        <taxon>Deinococcus</taxon>
    </lineage>
</organism>
<keyword evidence="7 11" id="KW-0862">Zinc</keyword>